<sequence length="550" mass="61339">MGGQDKASAGRAVVENLFEEDQTWLDVPHELVFVNITNPYEADDDISADDFVLQHDSHDTEGGPSDEWGNTLSTPEPRDAKSGRTSAYTSRSEGVSEVAQQSFEDLRMSSDVVQSRFITSSVGDDAVCPAALTTPRVQADEDEDSDDNGDDDDSEANIVALKLLRHFRQGPGQCETQQTRSARNSVALSATITSDWQYHAVRHYHQAIRRLKHAIALAGARDDVRDSETSDQHADTFAAVAILCIRCSRRIFSGFNTAISNEGANILEPGKAGFSLCLFFPAVISETQTRLNLDHIRLWQNFGLAADERNLLLPFSPFSTADIRSSANVDEDSKSNELLWLLGKIVNYITNGDGIRPEDYSKPAGQRMSLGLTQELLLGRWTKLKVELQEWYESLPPTFVPSARTRFSGRYGALGDDDTDMDMERVWYDIPMCASTMQSYHMAQILLLVNRPQESTAIRSTVSARLRSYRLIQKEALRHCKEICGISLADPTDAVRVHSVQPLFVAGQAFYTRSEQELVLELLSGIETELGWATNHQRQKLIDEWKVNDG</sequence>
<protein>
    <recommendedName>
        <fullName evidence="5">Zn(II)2Cys6 transcription factor</fullName>
    </recommendedName>
</protein>
<feature type="compositionally biased region" description="Polar residues" evidence="2">
    <location>
        <begin position="83"/>
        <end position="96"/>
    </location>
</feature>
<dbReference type="PANTHER" id="PTHR37534:SF9">
    <property type="entry name" value="ZN(II)2CYS6 TRANSCRIPTION FACTOR (EUROFUNG)"/>
    <property type="match status" value="1"/>
</dbReference>
<dbReference type="EMBL" id="JFBX01000099">
    <property type="protein sequence ID" value="KXH50170.1"/>
    <property type="molecule type" value="Genomic_DNA"/>
</dbReference>
<dbReference type="GO" id="GO:0045944">
    <property type="term" value="P:positive regulation of transcription by RNA polymerase II"/>
    <property type="evidence" value="ECO:0007669"/>
    <property type="project" value="TreeGrafter"/>
</dbReference>
<reference evidence="3 4" key="1">
    <citation type="submission" date="2014-02" db="EMBL/GenBank/DDBJ databases">
        <title>The genome sequence of Colletotrichum simmondsii CBS122122.</title>
        <authorList>
            <person name="Baroncelli R."/>
            <person name="Thon M.R."/>
        </authorList>
    </citation>
    <scope>NUCLEOTIDE SEQUENCE [LARGE SCALE GENOMIC DNA]</scope>
    <source>
        <strain evidence="3 4">CBS122122</strain>
    </source>
</reference>
<keyword evidence="4" id="KW-1185">Reference proteome</keyword>
<feature type="region of interest" description="Disordered" evidence="2">
    <location>
        <begin position="129"/>
        <end position="154"/>
    </location>
</feature>
<dbReference type="PANTHER" id="PTHR37534">
    <property type="entry name" value="TRANSCRIPTIONAL ACTIVATOR PROTEIN UGA3"/>
    <property type="match status" value="1"/>
</dbReference>
<feature type="compositionally biased region" description="Acidic residues" evidence="2">
    <location>
        <begin position="140"/>
        <end position="154"/>
    </location>
</feature>
<evidence type="ECO:0000256" key="2">
    <source>
        <dbReference type="SAM" id="MobiDB-lite"/>
    </source>
</evidence>
<accession>A0A135TPP7</accession>
<dbReference type="OrthoDB" id="5418899at2759"/>
<evidence type="ECO:0008006" key="5">
    <source>
        <dbReference type="Google" id="ProtNLM"/>
    </source>
</evidence>
<proteinExistence type="predicted"/>
<dbReference type="GO" id="GO:0000976">
    <property type="term" value="F:transcription cis-regulatory region binding"/>
    <property type="evidence" value="ECO:0007669"/>
    <property type="project" value="TreeGrafter"/>
</dbReference>
<organism evidence="3 4">
    <name type="scientific">Colletotrichum simmondsii</name>
    <dbReference type="NCBI Taxonomy" id="703756"/>
    <lineage>
        <taxon>Eukaryota</taxon>
        <taxon>Fungi</taxon>
        <taxon>Dikarya</taxon>
        <taxon>Ascomycota</taxon>
        <taxon>Pezizomycotina</taxon>
        <taxon>Sordariomycetes</taxon>
        <taxon>Hypocreomycetidae</taxon>
        <taxon>Glomerellales</taxon>
        <taxon>Glomerellaceae</taxon>
        <taxon>Colletotrichum</taxon>
        <taxon>Colletotrichum acutatum species complex</taxon>
    </lineage>
</organism>
<keyword evidence="1" id="KW-0539">Nucleus</keyword>
<evidence type="ECO:0000313" key="4">
    <source>
        <dbReference type="Proteomes" id="UP000070328"/>
    </source>
</evidence>
<dbReference type="GO" id="GO:0003700">
    <property type="term" value="F:DNA-binding transcription factor activity"/>
    <property type="evidence" value="ECO:0007669"/>
    <property type="project" value="TreeGrafter"/>
</dbReference>
<evidence type="ECO:0000256" key="1">
    <source>
        <dbReference type="ARBA" id="ARBA00023242"/>
    </source>
</evidence>
<name>A0A135TPP7_9PEZI</name>
<feature type="region of interest" description="Disordered" evidence="2">
    <location>
        <begin position="47"/>
        <end position="96"/>
    </location>
</feature>
<dbReference type="GO" id="GO:0005634">
    <property type="term" value="C:nucleus"/>
    <property type="evidence" value="ECO:0007669"/>
    <property type="project" value="TreeGrafter"/>
</dbReference>
<evidence type="ECO:0000313" key="3">
    <source>
        <dbReference type="EMBL" id="KXH50170.1"/>
    </source>
</evidence>
<dbReference type="Proteomes" id="UP000070328">
    <property type="component" value="Unassembled WGS sequence"/>
</dbReference>
<comment type="caution">
    <text evidence="3">The sequence shown here is derived from an EMBL/GenBank/DDBJ whole genome shotgun (WGS) entry which is preliminary data.</text>
</comment>
<feature type="compositionally biased region" description="Basic and acidic residues" evidence="2">
    <location>
        <begin position="52"/>
        <end position="61"/>
    </location>
</feature>
<dbReference type="AlphaFoldDB" id="A0A135TPP7"/>
<gene>
    <name evidence="3" type="ORF">CSIM01_07394</name>
</gene>